<dbReference type="SMART" id="SM00181">
    <property type="entry name" value="EGF"/>
    <property type="match status" value="2"/>
</dbReference>
<feature type="chain" id="PRO_5007631558" evidence="2">
    <location>
        <begin position="18"/>
        <end position="190"/>
    </location>
</feature>
<dbReference type="InterPro" id="IPR000742">
    <property type="entry name" value="EGF"/>
</dbReference>
<feature type="domain" description="EGF-like" evidence="3">
    <location>
        <begin position="95"/>
        <end position="130"/>
    </location>
</feature>
<organism evidence="4 5">
    <name type="scientific">Syphacia muris</name>
    <dbReference type="NCBI Taxonomy" id="451379"/>
    <lineage>
        <taxon>Eukaryota</taxon>
        <taxon>Metazoa</taxon>
        <taxon>Ecdysozoa</taxon>
        <taxon>Nematoda</taxon>
        <taxon>Chromadorea</taxon>
        <taxon>Rhabditida</taxon>
        <taxon>Spirurina</taxon>
        <taxon>Oxyuridomorpha</taxon>
        <taxon>Oxyuroidea</taxon>
        <taxon>Oxyuridae</taxon>
        <taxon>Syphacia</taxon>
    </lineage>
</organism>
<dbReference type="PANTHER" id="PTHR47324:SF3">
    <property type="entry name" value="EGF-LIKE DOMAIN-CONTAINING PROTEIN"/>
    <property type="match status" value="1"/>
</dbReference>
<dbReference type="Gene3D" id="2.10.25.10">
    <property type="entry name" value="Laminin"/>
    <property type="match status" value="3"/>
</dbReference>
<dbReference type="InterPro" id="IPR053295">
    <property type="entry name" value="Innate_immunity_reg"/>
</dbReference>
<accession>A0A158R634</accession>
<keyword evidence="1" id="KW-0245">EGF-like domain</keyword>
<dbReference type="WBParaSite" id="SMUV_0000926801-mRNA-1">
    <property type="protein sequence ID" value="SMUV_0000926801-mRNA-1"/>
    <property type="gene ID" value="SMUV_0000926801"/>
</dbReference>
<protein>
    <submittedName>
        <fullName evidence="5">EGF-like domain-containing protein</fullName>
    </submittedName>
</protein>
<evidence type="ECO:0000313" key="4">
    <source>
        <dbReference type="Proteomes" id="UP000046393"/>
    </source>
</evidence>
<proteinExistence type="predicted"/>
<dbReference type="Pfam" id="PF00053">
    <property type="entry name" value="EGF_laminin"/>
    <property type="match status" value="1"/>
</dbReference>
<dbReference type="AlphaFoldDB" id="A0A158R634"/>
<keyword evidence="4" id="KW-1185">Reference proteome</keyword>
<feature type="signal peptide" evidence="2">
    <location>
        <begin position="1"/>
        <end position="17"/>
    </location>
</feature>
<evidence type="ECO:0000256" key="2">
    <source>
        <dbReference type="SAM" id="SignalP"/>
    </source>
</evidence>
<reference evidence="5" key="1">
    <citation type="submission" date="2016-04" db="UniProtKB">
        <authorList>
            <consortium name="WormBaseParasite"/>
        </authorList>
    </citation>
    <scope>IDENTIFICATION</scope>
</reference>
<evidence type="ECO:0000259" key="3">
    <source>
        <dbReference type="PROSITE" id="PS50026"/>
    </source>
</evidence>
<name>A0A158R634_9BILA</name>
<evidence type="ECO:0000256" key="1">
    <source>
        <dbReference type="PROSITE-ProRule" id="PRU00076"/>
    </source>
</evidence>
<dbReference type="PANTHER" id="PTHR47324">
    <property type="entry name" value="PROTEIN IRG-7-RELATED"/>
    <property type="match status" value="1"/>
</dbReference>
<dbReference type="PROSITE" id="PS50026">
    <property type="entry name" value="EGF_3"/>
    <property type="match status" value="2"/>
</dbReference>
<dbReference type="PROSITE" id="PS00022">
    <property type="entry name" value="EGF_1"/>
    <property type="match status" value="2"/>
</dbReference>
<dbReference type="InterPro" id="IPR002049">
    <property type="entry name" value="LE_dom"/>
</dbReference>
<keyword evidence="1" id="KW-1015">Disulfide bond</keyword>
<feature type="disulfide bond" evidence="1">
    <location>
        <begin position="61"/>
        <end position="70"/>
    </location>
</feature>
<sequence length="190" mass="21491">MLFFFFISIALLSDTHCDSSSSNKSSDYGKCECTERFEGEQCEIEPCLNDGIKASDSTCHCPWGTIGDRCEKVTYCIESNGRLENGKCICADRFSGLFCQIRLCHNGDFVRKGKNGYCKCDKGYTGPFCSERLICQHGHINDENKCVCDANWTGERCERCAIGLFSCFIVYVLVAFLYTIEMVRKEKELN</sequence>
<keyword evidence="2" id="KW-0732">Signal</keyword>
<feature type="domain" description="EGF-like" evidence="3">
    <location>
        <begin position="38"/>
        <end position="71"/>
    </location>
</feature>
<evidence type="ECO:0000313" key="5">
    <source>
        <dbReference type="WBParaSite" id="SMUV_0000926801-mRNA-1"/>
    </source>
</evidence>
<comment type="caution">
    <text evidence="1">Lacks conserved residue(s) required for the propagation of feature annotation.</text>
</comment>
<feature type="disulfide bond" evidence="1">
    <location>
        <begin position="120"/>
        <end position="129"/>
    </location>
</feature>
<dbReference type="STRING" id="451379.A0A158R634"/>
<dbReference type="Proteomes" id="UP000046393">
    <property type="component" value="Unplaced"/>
</dbReference>
<dbReference type="PROSITE" id="PS01186">
    <property type="entry name" value="EGF_2"/>
    <property type="match status" value="1"/>
</dbReference>